<proteinExistence type="predicted"/>
<gene>
    <name evidence="1" type="ORF">NBH00_05070</name>
</gene>
<evidence type="ECO:0000313" key="2">
    <source>
        <dbReference type="Proteomes" id="UP001056035"/>
    </source>
</evidence>
<accession>A0ABY5DWT0</accession>
<dbReference type="EMBL" id="CP098502">
    <property type="protein sequence ID" value="UTI65581.1"/>
    <property type="molecule type" value="Genomic_DNA"/>
</dbReference>
<sequence>MRPVRVHLRTGGDPAAEHTTYAISVPRPIGRRAVDADTYYRCEELPGGTLVFRPLVPIREEVTAS</sequence>
<organism evidence="1 2">
    <name type="scientific">Paraconexibacter antarcticus</name>
    <dbReference type="NCBI Taxonomy" id="2949664"/>
    <lineage>
        <taxon>Bacteria</taxon>
        <taxon>Bacillati</taxon>
        <taxon>Actinomycetota</taxon>
        <taxon>Thermoleophilia</taxon>
        <taxon>Solirubrobacterales</taxon>
        <taxon>Paraconexibacteraceae</taxon>
        <taxon>Paraconexibacter</taxon>
    </lineage>
</organism>
<keyword evidence="2" id="KW-1185">Reference proteome</keyword>
<name>A0ABY5DWT0_9ACTN</name>
<reference evidence="1 2" key="1">
    <citation type="submission" date="2022-06" db="EMBL/GenBank/DDBJ databases">
        <title>Paraconexibacter antarcticus.</title>
        <authorList>
            <person name="Kim C.S."/>
        </authorList>
    </citation>
    <scope>NUCLEOTIDE SEQUENCE [LARGE SCALE GENOMIC DNA]</scope>
    <source>
        <strain evidence="1 2">02-257</strain>
    </source>
</reference>
<protein>
    <submittedName>
        <fullName evidence="1">Uncharacterized protein</fullName>
    </submittedName>
</protein>
<evidence type="ECO:0000313" key="1">
    <source>
        <dbReference type="EMBL" id="UTI65581.1"/>
    </source>
</evidence>
<dbReference type="Proteomes" id="UP001056035">
    <property type="component" value="Chromosome"/>
</dbReference>
<dbReference type="RefSeq" id="WP_254572260.1">
    <property type="nucleotide sequence ID" value="NZ_CP098502.1"/>
</dbReference>